<dbReference type="CDD" id="cd01011">
    <property type="entry name" value="nicotinamidase"/>
    <property type="match status" value="1"/>
</dbReference>
<evidence type="ECO:0000256" key="3">
    <source>
        <dbReference type="ARBA" id="ARBA00022723"/>
    </source>
</evidence>
<dbReference type="GO" id="GO:0008936">
    <property type="term" value="F:nicotinamidase activity"/>
    <property type="evidence" value="ECO:0007669"/>
    <property type="project" value="UniProtKB-EC"/>
</dbReference>
<protein>
    <recommendedName>
        <fullName evidence="8">Nicotinamidase</fullName>
        <ecNumber evidence="6">3.5.1.19</ecNumber>
    </recommendedName>
    <alternativeName>
        <fullName evidence="7">Nicotinamide deamidase</fullName>
    </alternativeName>
</protein>
<keyword evidence="3" id="KW-0479">Metal-binding</keyword>
<keyword evidence="2" id="KW-0662">Pyridine nucleotide biosynthesis</keyword>
<evidence type="ECO:0000313" key="10">
    <source>
        <dbReference type="EMBL" id="GEP43855.1"/>
    </source>
</evidence>
<comment type="similarity">
    <text evidence="1">Belongs to the isochorismatase family.</text>
</comment>
<feature type="domain" description="Isochorismatase-like" evidence="9">
    <location>
        <begin position="3"/>
        <end position="197"/>
    </location>
</feature>
<dbReference type="FunFam" id="3.40.50.850:FF:000006">
    <property type="entry name" value="Bifunctional pyrazinamidase/nicotinamidase"/>
    <property type="match status" value="1"/>
</dbReference>
<accession>A0A512MAT9</accession>
<evidence type="ECO:0000256" key="6">
    <source>
        <dbReference type="ARBA" id="ARBA00039017"/>
    </source>
</evidence>
<evidence type="ECO:0000256" key="1">
    <source>
        <dbReference type="ARBA" id="ARBA00006336"/>
    </source>
</evidence>
<evidence type="ECO:0000256" key="5">
    <source>
        <dbReference type="ARBA" id="ARBA00037900"/>
    </source>
</evidence>
<dbReference type="PANTHER" id="PTHR11080">
    <property type="entry name" value="PYRAZINAMIDASE/NICOTINAMIDASE"/>
    <property type="match status" value="1"/>
</dbReference>
<dbReference type="EC" id="3.5.1.19" evidence="6"/>
<keyword evidence="11" id="KW-1185">Reference proteome</keyword>
<dbReference type="NCBIfam" id="NF008623">
    <property type="entry name" value="PRK11609.1"/>
    <property type="match status" value="1"/>
</dbReference>
<dbReference type="GO" id="GO:0046872">
    <property type="term" value="F:metal ion binding"/>
    <property type="evidence" value="ECO:0007669"/>
    <property type="project" value="UniProtKB-KW"/>
</dbReference>
<dbReference type="GO" id="GO:0019363">
    <property type="term" value="P:pyridine nucleotide biosynthetic process"/>
    <property type="evidence" value="ECO:0007669"/>
    <property type="project" value="UniProtKB-KW"/>
</dbReference>
<evidence type="ECO:0000256" key="2">
    <source>
        <dbReference type="ARBA" id="ARBA00022642"/>
    </source>
</evidence>
<dbReference type="Pfam" id="PF00857">
    <property type="entry name" value="Isochorismatase"/>
    <property type="match status" value="1"/>
</dbReference>
<evidence type="ECO:0000259" key="9">
    <source>
        <dbReference type="Pfam" id="PF00857"/>
    </source>
</evidence>
<dbReference type="InterPro" id="IPR036380">
    <property type="entry name" value="Isochorismatase-like_sf"/>
</dbReference>
<organism evidence="10 11">
    <name type="scientific">Brevifollis gellanilyticus</name>
    <dbReference type="NCBI Taxonomy" id="748831"/>
    <lineage>
        <taxon>Bacteria</taxon>
        <taxon>Pseudomonadati</taxon>
        <taxon>Verrucomicrobiota</taxon>
        <taxon>Verrucomicrobiia</taxon>
        <taxon>Verrucomicrobiales</taxon>
        <taxon>Verrucomicrobiaceae</taxon>
    </lineage>
</organism>
<dbReference type="Gene3D" id="3.40.50.850">
    <property type="entry name" value="Isochorismatase-like"/>
    <property type="match status" value="1"/>
</dbReference>
<gene>
    <name evidence="10" type="ORF">BGE01nite_31460</name>
</gene>
<dbReference type="OrthoDB" id="9796485at2"/>
<keyword evidence="4" id="KW-0378">Hydrolase</keyword>
<comment type="caution">
    <text evidence="10">The sequence shown here is derived from an EMBL/GenBank/DDBJ whole genome shotgun (WGS) entry which is preliminary data.</text>
</comment>
<dbReference type="Proteomes" id="UP000321577">
    <property type="component" value="Unassembled WGS sequence"/>
</dbReference>
<dbReference type="EMBL" id="BKAG01000022">
    <property type="protein sequence ID" value="GEP43855.1"/>
    <property type="molecule type" value="Genomic_DNA"/>
</dbReference>
<sequence>MKALLLIDIQNDFMPGGALAVPGGDEIIPIVNDLMPQFGLVVATQDWHPADHGSFAANHPGREVFQQGELDGLPQTLWPVHCVQNTGGALFAPGLDSPRIHRVFTKGMNPRIDSYSGLYDNGHRASTGMGEWLKEQGVTHLTVVGVATDYCVKFSVLDALAEGFAVDVYTAACRGVNLAPQDVGSALQEMQKAGARLI</sequence>
<proteinExistence type="inferred from homology"/>
<dbReference type="PANTHER" id="PTHR11080:SF2">
    <property type="entry name" value="LD05707P"/>
    <property type="match status" value="1"/>
</dbReference>
<evidence type="ECO:0000313" key="11">
    <source>
        <dbReference type="Proteomes" id="UP000321577"/>
    </source>
</evidence>
<dbReference type="SUPFAM" id="SSF52499">
    <property type="entry name" value="Isochorismatase-like hydrolases"/>
    <property type="match status" value="1"/>
</dbReference>
<name>A0A512MAT9_9BACT</name>
<dbReference type="AlphaFoldDB" id="A0A512MAT9"/>
<comment type="pathway">
    <text evidence="5">Cofactor biosynthesis; nicotinate biosynthesis; nicotinate from nicotinamide: step 1/1.</text>
</comment>
<dbReference type="InterPro" id="IPR052347">
    <property type="entry name" value="Isochorismatase_Nicotinamidase"/>
</dbReference>
<evidence type="ECO:0000256" key="4">
    <source>
        <dbReference type="ARBA" id="ARBA00022801"/>
    </source>
</evidence>
<evidence type="ECO:0000256" key="8">
    <source>
        <dbReference type="ARBA" id="ARBA00072277"/>
    </source>
</evidence>
<dbReference type="RefSeq" id="WP_146851418.1">
    <property type="nucleotide sequence ID" value="NZ_BKAG01000022.1"/>
</dbReference>
<dbReference type="InterPro" id="IPR000868">
    <property type="entry name" value="Isochorismatase-like_dom"/>
</dbReference>
<evidence type="ECO:0000256" key="7">
    <source>
        <dbReference type="ARBA" id="ARBA00043224"/>
    </source>
</evidence>
<reference evidence="10 11" key="1">
    <citation type="submission" date="2019-07" db="EMBL/GenBank/DDBJ databases">
        <title>Whole genome shotgun sequence of Brevifollis gellanilyticus NBRC 108608.</title>
        <authorList>
            <person name="Hosoyama A."/>
            <person name="Uohara A."/>
            <person name="Ohji S."/>
            <person name="Ichikawa N."/>
        </authorList>
    </citation>
    <scope>NUCLEOTIDE SEQUENCE [LARGE SCALE GENOMIC DNA]</scope>
    <source>
        <strain evidence="10 11">NBRC 108608</strain>
    </source>
</reference>